<protein>
    <recommendedName>
        <fullName evidence="6">Amine oxidase</fullName>
        <ecNumber evidence="6">1.4.3.-</ecNumber>
    </recommendedName>
</protein>
<dbReference type="AlphaFoldDB" id="A0A8H5JBE5"/>
<dbReference type="EMBL" id="JAAOAM010000083">
    <property type="protein sequence ID" value="KAF5550006.1"/>
    <property type="molecule type" value="Genomic_DNA"/>
</dbReference>
<evidence type="ECO:0000256" key="6">
    <source>
        <dbReference type="RuleBase" id="RU362067"/>
    </source>
</evidence>
<evidence type="ECO:0000259" key="7">
    <source>
        <dbReference type="Pfam" id="PF01593"/>
    </source>
</evidence>
<evidence type="ECO:0000256" key="3">
    <source>
        <dbReference type="ARBA" id="ARBA00023002"/>
    </source>
</evidence>
<dbReference type="PANTHER" id="PTHR43563">
    <property type="entry name" value="AMINE OXIDASE"/>
    <property type="match status" value="1"/>
</dbReference>
<dbReference type="Proteomes" id="UP000522262">
    <property type="component" value="Unassembled WGS sequence"/>
</dbReference>
<name>A0A8H5JBE5_9HYPO</name>
<feature type="binding site" evidence="5">
    <location>
        <position position="356"/>
    </location>
    <ligand>
        <name>substrate</name>
    </ligand>
</feature>
<dbReference type="Gene3D" id="3.50.50.60">
    <property type="entry name" value="FAD/NAD(P)-binding domain"/>
    <property type="match status" value="2"/>
</dbReference>
<evidence type="ECO:0000313" key="8">
    <source>
        <dbReference type="EMBL" id="KAF5550006.1"/>
    </source>
</evidence>
<evidence type="ECO:0000256" key="4">
    <source>
        <dbReference type="ARBA" id="ARBA00048448"/>
    </source>
</evidence>
<dbReference type="InterPro" id="IPR002937">
    <property type="entry name" value="Amino_oxidase"/>
</dbReference>
<organism evidence="8 9">
    <name type="scientific">Fusarium mexicanum</name>
    <dbReference type="NCBI Taxonomy" id="751941"/>
    <lineage>
        <taxon>Eukaryota</taxon>
        <taxon>Fungi</taxon>
        <taxon>Dikarya</taxon>
        <taxon>Ascomycota</taxon>
        <taxon>Pezizomycotina</taxon>
        <taxon>Sordariomycetes</taxon>
        <taxon>Hypocreomycetidae</taxon>
        <taxon>Hypocreales</taxon>
        <taxon>Nectriaceae</taxon>
        <taxon>Fusarium</taxon>
        <taxon>Fusarium fujikuroi species complex</taxon>
    </lineage>
</organism>
<accession>A0A8H5JBE5</accession>
<feature type="domain" description="Amine oxidase" evidence="7">
    <location>
        <begin position="239"/>
        <end position="451"/>
    </location>
</feature>
<evidence type="ECO:0000313" key="9">
    <source>
        <dbReference type="Proteomes" id="UP000522262"/>
    </source>
</evidence>
<dbReference type="GO" id="GO:0097621">
    <property type="term" value="F:monoamine oxidase activity"/>
    <property type="evidence" value="ECO:0007669"/>
    <property type="project" value="UniProtKB-EC"/>
</dbReference>
<dbReference type="SUPFAM" id="SSF51905">
    <property type="entry name" value="FAD/NAD(P)-binding domain"/>
    <property type="match status" value="1"/>
</dbReference>
<evidence type="ECO:0000256" key="2">
    <source>
        <dbReference type="ARBA" id="ARBA00005995"/>
    </source>
</evidence>
<feature type="binding site" evidence="5">
    <location>
        <position position="249"/>
    </location>
    <ligand>
        <name>FAD</name>
        <dbReference type="ChEBI" id="CHEBI:57692"/>
    </ligand>
</feature>
<evidence type="ECO:0000256" key="1">
    <source>
        <dbReference type="ARBA" id="ARBA00001974"/>
    </source>
</evidence>
<sequence>MPTSKEGYLWTSNGLTTGLETDSVIKGTPESSLLGKYDVVVIGTGFAGLIAARDISLTTGKVLLVEGRDRIGGRTWTAKALGEEFEMGGTWVHWGQPHVYSEIHRYNLQGNLKTSAGTADAKYTAYTASFSGPSKLDTKETNKAVQRVADAFFDIDGLTSYDLMPYPHDPLREPALWKKYEYLSAKDRLDQLDIPQVEKDIFDAMISSFGSVPGSQCGFVEVLRWYALGGHSMAGVFERAGLCKLGKGVETINQENKGVTLIAKNDRRIEAKYVISTIPLNCLSDISFNPPLSPLRQEAVKAGHINQGAKIHFKLKKTEPGWFAMASGYGRSPWCFAFSDHNGNTNKNNGTYCIGFGYGGNLADPRASKDIAKSFKEHIKPDADVEAYLTHDWMNDEHAKGTWSCWGPGPAMSRWLKELQTPHRRVFFASADWADGWRGFVDGAIESGVRAIS</sequence>
<feature type="domain" description="Amine oxidase" evidence="7">
    <location>
        <begin position="46"/>
        <end position="182"/>
    </location>
</feature>
<keyword evidence="3 6" id="KW-0560">Oxidoreductase</keyword>
<dbReference type="PRINTS" id="PR00757">
    <property type="entry name" value="AMINEOXDASEF"/>
</dbReference>
<keyword evidence="6" id="KW-0274">FAD</keyword>
<comment type="caution">
    <text evidence="8">The sequence shown here is derived from an EMBL/GenBank/DDBJ whole genome shotgun (WGS) entry which is preliminary data.</text>
</comment>
<dbReference type="Pfam" id="PF01593">
    <property type="entry name" value="Amino_oxidase"/>
    <property type="match status" value="2"/>
</dbReference>
<dbReference type="EC" id="1.4.3.-" evidence="6"/>
<comment type="similarity">
    <text evidence="2 6">Belongs to the flavin monoamine oxidase family.</text>
</comment>
<proteinExistence type="inferred from homology"/>
<dbReference type="InterPro" id="IPR050703">
    <property type="entry name" value="Flavin_MAO"/>
</dbReference>
<keyword evidence="9" id="KW-1185">Reference proteome</keyword>
<dbReference type="InterPro" id="IPR001613">
    <property type="entry name" value="Flavin_amine_oxidase"/>
</dbReference>
<comment type="catalytic activity">
    <reaction evidence="4">
        <text>a secondary aliphatic amine + O2 + H2O = a primary amine + an aldehyde + H2O2</text>
        <dbReference type="Rhea" id="RHEA:26414"/>
        <dbReference type="ChEBI" id="CHEBI:15377"/>
        <dbReference type="ChEBI" id="CHEBI:15379"/>
        <dbReference type="ChEBI" id="CHEBI:16240"/>
        <dbReference type="ChEBI" id="CHEBI:17478"/>
        <dbReference type="ChEBI" id="CHEBI:58855"/>
        <dbReference type="ChEBI" id="CHEBI:65296"/>
        <dbReference type="EC" id="1.4.3.4"/>
    </reaction>
</comment>
<comment type="cofactor">
    <cofactor evidence="1 6">
        <name>FAD</name>
        <dbReference type="ChEBI" id="CHEBI:57692"/>
    </cofactor>
</comment>
<dbReference type="PANTHER" id="PTHR43563:SF1">
    <property type="entry name" value="AMINE OXIDASE [FLAVIN-CONTAINING] B"/>
    <property type="match status" value="1"/>
</dbReference>
<gene>
    <name evidence="8" type="ORF">FMEXI_4012</name>
</gene>
<evidence type="ECO:0000256" key="5">
    <source>
        <dbReference type="PIRSR" id="PIRSR601613-1"/>
    </source>
</evidence>
<reference evidence="8 9" key="1">
    <citation type="submission" date="2020-05" db="EMBL/GenBank/DDBJ databases">
        <title>Identification and distribution of gene clusters putatively required for synthesis of sphingolipid metabolism inhibitors in phylogenetically diverse species of the filamentous fungus Fusarium.</title>
        <authorList>
            <person name="Kim H.-S."/>
            <person name="Busman M."/>
            <person name="Brown D.W."/>
            <person name="Divon H."/>
            <person name="Uhlig S."/>
            <person name="Proctor R.H."/>
        </authorList>
    </citation>
    <scope>NUCLEOTIDE SEQUENCE [LARGE SCALE GENOMIC DNA]</scope>
    <source>
        <strain evidence="8 9">NRRL 53147</strain>
    </source>
</reference>
<keyword evidence="6" id="KW-0285">Flavoprotein</keyword>
<dbReference type="InterPro" id="IPR036188">
    <property type="entry name" value="FAD/NAD-bd_sf"/>
</dbReference>
<dbReference type="Gene3D" id="3.90.660.10">
    <property type="match status" value="2"/>
</dbReference>